<dbReference type="NCBIfam" id="TIGR03359">
    <property type="entry name" value="VI_chp_6"/>
    <property type="match status" value="1"/>
</dbReference>
<evidence type="ECO:0008006" key="2">
    <source>
        <dbReference type="Google" id="ProtNLM"/>
    </source>
</evidence>
<protein>
    <recommendedName>
        <fullName evidence="2">Type VI secretion system baseplate subunit TssF</fullName>
    </recommendedName>
</protein>
<evidence type="ECO:0000313" key="1">
    <source>
        <dbReference type="EMBL" id="CAA2100457.1"/>
    </source>
</evidence>
<dbReference type="RefSeq" id="WP_339088493.1">
    <property type="nucleotide sequence ID" value="NZ_LR743507.1"/>
</dbReference>
<reference evidence="1" key="1">
    <citation type="submission" date="2019-12" db="EMBL/GenBank/DDBJ databases">
        <authorList>
            <person name="Cremers G."/>
        </authorList>
    </citation>
    <scope>NUCLEOTIDE SEQUENCE</scope>
    <source>
        <strain evidence="1">Vvax</strain>
    </source>
</reference>
<organism evidence="1">
    <name type="scientific">Variovorax paradoxus</name>
    <dbReference type="NCBI Taxonomy" id="34073"/>
    <lineage>
        <taxon>Bacteria</taxon>
        <taxon>Pseudomonadati</taxon>
        <taxon>Pseudomonadota</taxon>
        <taxon>Betaproteobacteria</taxon>
        <taxon>Burkholderiales</taxon>
        <taxon>Comamonadaceae</taxon>
        <taxon>Variovorax</taxon>
    </lineage>
</organism>
<dbReference type="PANTHER" id="PTHR35370">
    <property type="entry name" value="CYTOPLASMIC PROTEIN-RELATED-RELATED"/>
    <property type="match status" value="1"/>
</dbReference>
<dbReference type="EMBL" id="LR743507">
    <property type="protein sequence ID" value="CAA2100457.1"/>
    <property type="molecule type" value="Genomic_DNA"/>
</dbReference>
<sequence length="626" mass="69571">MDARLLDYYNRELTYMHELGAEFAQRYPKIAGRLGMRGIEVSDPYVERLLEGFSFLTARIQLKMDAEFPRFSQRLLEVVYPNFLAPLPAMAVVQIDGNLNEGSLKAGYELPRHTILRGRMIKGEQTACEFCTGHAVTLWPIRIAEAGIGPVPAEIAHAMPVVARQARSAITIKLEAVGGARFADMPLDRLEFFLSGAELHALRVLELVAHHSIGVVCRSGPGAAGGGPRIVPLGDDAIRHEGFEPDQALLPYDARSFQGYRLLHEYFAFPDRYLFFSVNKLRAAVSAMGGTTMEIVILLDRADADLERLVDAKHFSLFCTPIINLVPRRSDRIPVGPGQHEHHAVIDRTRPRDFEIFTVERVTGHMANGSEEREFRPFLGSFAADDGDFGAYFSLRREPRLVSDRARAQGTRTSYTGSEVYVSLVDQHDAPFPHTLRHITLDALCTNRDLPLLLPTGLESDFTLRVSAPVRSIRILRGPSRPYPALAEGAITWRLISHLGLNYLSLTDVDAVQGAAALREMLDLYGNLADPSVRRQIQGVRTMALAPVFRRLPEPGPIVFGRGVEIALKIDEVAFSGASPYLFGAVLEQFFSRHVSLNAFTEFALSSLQRGEIARWTPRVGRRPAV</sequence>
<dbReference type="Pfam" id="PF05947">
    <property type="entry name" value="T6SS_TssF"/>
    <property type="match status" value="1"/>
</dbReference>
<gene>
    <name evidence="1" type="ORF">VVAX_00754</name>
</gene>
<name>A0A679IMZ2_VARPD</name>
<proteinExistence type="predicted"/>
<dbReference type="InterPro" id="IPR010272">
    <property type="entry name" value="T6SS_TssF"/>
</dbReference>
<accession>A0A679IMZ2</accession>
<dbReference type="PIRSF" id="PIRSF028304">
    <property type="entry name" value="UCP028304"/>
    <property type="match status" value="1"/>
</dbReference>
<dbReference type="PANTHER" id="PTHR35370:SF1">
    <property type="entry name" value="TYPE VI SECRETION SYSTEM COMPONENT TSSF1"/>
    <property type="match status" value="1"/>
</dbReference>
<dbReference type="AlphaFoldDB" id="A0A679IMZ2"/>